<keyword evidence="4" id="KW-0325">Glycoprotein</keyword>
<dbReference type="Gene3D" id="3.20.20.80">
    <property type="entry name" value="Glycosidases"/>
    <property type="match status" value="1"/>
</dbReference>
<dbReference type="RefSeq" id="WP_163905896.1">
    <property type="nucleotide sequence ID" value="NZ_CP048427.1"/>
</dbReference>
<dbReference type="Gene3D" id="2.60.40.10">
    <property type="entry name" value="Immunoglobulins"/>
    <property type="match status" value="1"/>
</dbReference>
<organism evidence="9 10">
    <name type="scientific">Rhizobium daejeonense</name>
    <dbReference type="NCBI Taxonomy" id="240521"/>
    <lineage>
        <taxon>Bacteria</taxon>
        <taxon>Pseudomonadati</taxon>
        <taxon>Pseudomonadota</taxon>
        <taxon>Alphaproteobacteria</taxon>
        <taxon>Hyphomicrobiales</taxon>
        <taxon>Rhizobiaceae</taxon>
        <taxon>Rhizobium/Agrobacterium group</taxon>
        <taxon>Rhizobium</taxon>
    </lineage>
</organism>
<dbReference type="Pfam" id="PF22666">
    <property type="entry name" value="Glyco_hydro_2_N2"/>
    <property type="match status" value="1"/>
</dbReference>
<dbReference type="Proteomes" id="UP000477849">
    <property type="component" value="Unassembled WGS sequence"/>
</dbReference>
<dbReference type="InterPro" id="IPR050887">
    <property type="entry name" value="Beta-mannosidase_GH2"/>
</dbReference>
<evidence type="ECO:0000259" key="7">
    <source>
        <dbReference type="Pfam" id="PF17753"/>
    </source>
</evidence>
<evidence type="ECO:0000256" key="5">
    <source>
        <dbReference type="ARBA" id="ARBA00023295"/>
    </source>
</evidence>
<evidence type="ECO:0000256" key="3">
    <source>
        <dbReference type="ARBA" id="ARBA00022801"/>
    </source>
</evidence>
<keyword evidence="5" id="KW-0326">Glycosidase</keyword>
<dbReference type="GO" id="GO:0004567">
    <property type="term" value="F:beta-mannosidase activity"/>
    <property type="evidence" value="ECO:0007669"/>
    <property type="project" value="UniProtKB-EC"/>
</dbReference>
<evidence type="ECO:0000313" key="10">
    <source>
        <dbReference type="Proteomes" id="UP000477849"/>
    </source>
</evidence>
<evidence type="ECO:0000256" key="6">
    <source>
        <dbReference type="SAM" id="MobiDB-lite"/>
    </source>
</evidence>
<name>A0A6M1S5E1_9HYPH</name>
<feature type="domain" description="Beta-mannosidase Ig-fold" evidence="7">
    <location>
        <begin position="739"/>
        <end position="805"/>
    </location>
</feature>
<dbReference type="EMBL" id="JAAKZH010000009">
    <property type="protein sequence ID" value="NGO66235.1"/>
    <property type="molecule type" value="Genomic_DNA"/>
</dbReference>
<evidence type="ECO:0000259" key="8">
    <source>
        <dbReference type="Pfam" id="PF22666"/>
    </source>
</evidence>
<dbReference type="SUPFAM" id="SSF51445">
    <property type="entry name" value="(Trans)glycosidases"/>
    <property type="match status" value="1"/>
</dbReference>
<dbReference type="InterPro" id="IPR013783">
    <property type="entry name" value="Ig-like_fold"/>
</dbReference>
<evidence type="ECO:0000256" key="2">
    <source>
        <dbReference type="ARBA" id="ARBA00012754"/>
    </source>
</evidence>
<evidence type="ECO:0000313" key="9">
    <source>
        <dbReference type="EMBL" id="NGO66235.1"/>
    </source>
</evidence>
<gene>
    <name evidence="9" type="ORF">G6N76_21465</name>
</gene>
<dbReference type="SUPFAM" id="SSF49303">
    <property type="entry name" value="beta-Galactosidase/glucuronidase domain"/>
    <property type="match status" value="2"/>
</dbReference>
<dbReference type="PANTHER" id="PTHR43730">
    <property type="entry name" value="BETA-MANNOSIDASE"/>
    <property type="match status" value="1"/>
</dbReference>
<comment type="caution">
    <text evidence="9">The sequence shown here is derived from an EMBL/GenBank/DDBJ whole genome shotgun (WGS) entry which is preliminary data.</text>
</comment>
<dbReference type="SUPFAM" id="SSF49785">
    <property type="entry name" value="Galactose-binding domain-like"/>
    <property type="match status" value="1"/>
</dbReference>
<evidence type="ECO:0000256" key="1">
    <source>
        <dbReference type="ARBA" id="ARBA00000829"/>
    </source>
</evidence>
<protein>
    <recommendedName>
        <fullName evidence="2">beta-mannosidase</fullName>
        <ecNumber evidence="2">3.2.1.25</ecNumber>
    </recommendedName>
</protein>
<feature type="compositionally biased region" description="Polar residues" evidence="6">
    <location>
        <begin position="811"/>
        <end position="820"/>
    </location>
</feature>
<dbReference type="PANTHER" id="PTHR43730:SF1">
    <property type="entry name" value="BETA-MANNOSIDASE"/>
    <property type="match status" value="1"/>
</dbReference>
<sequence length="820" mass="90308">MTTYLGAEERPLENGWTMLVTEAGRYATARDVHRPAARIPAPVPGTVASALAGAGLFDPEKPHSLHDKDAWYFRSLEGEEPGPAVLRFAGLATIAEIYLNGEIRLSSSSMYQAHDLELVLTGKDEIAICFRALEGELARRGPRARWRPGLMDNQGLRLVRTTPLGRMPGWCPEIHPVGPFRPISLIRTESDGIKDLSIRSSLAEDGTGSLLVSLILPEDAKDLRLGCDGRETAFTLTAAGRWQAKLSLPEVQPWWPRTHGEPKLHDITLDIDGKRHSLGLTGFRRIEIDRETDGQDFALFVNGTRIFCRGAVWTNADILRLPGAAEDYAPWLAKAAEANMNMIRIGGTMSYESADFFRLCDRLGILVWQDLMFANFDYPVADEAFLASIDTEIRQLLSATQVSPSLAVVCGGSEVYQQAAMLGLPERIWKTPFFAEVLARIVSDARPSVAYVENAPSGGAMPFSPNSGVTHYYGVGAYCRPLEDARRAGVRFAAESLAFANVPEQETLDRHLPVAPVHDPRWKACVPRDRGASWDFEDVRDHYLGDLYGLDPARLRREDAGRYLDFSRAAVAEIVAETYAEWRRPKSTCNGALVWTLQDLQPGAGWGVIDSTGKPKSVWHALKRAFRPLQVALTDEGTNGLDVHLLNDTTAAREIVVEVACLREGVQPVVSGKREMVLAPHSGETIACTDLFGAFFDTTYAFRFGPPSHDITVARLLDGETGAVLAEAFHFPQGRKTALHPAELTLTLHETDEGWMLEISTSAFAQSVHIATETHDAEENWFHLAPGTSRRIRLRPTGASEEGKPAGTVSHLGSQRRFSF</sequence>
<feature type="domain" description="Beta-mannosidase-like galactose-binding" evidence="8">
    <location>
        <begin position="38"/>
        <end position="181"/>
    </location>
</feature>
<reference evidence="9 10" key="1">
    <citation type="submission" date="2020-02" db="EMBL/GenBank/DDBJ databases">
        <title>Genome sequence of the type strain CCBAU10050 of Rhizobium daejeonense.</title>
        <authorList>
            <person name="Gao J."/>
            <person name="Sun J."/>
        </authorList>
    </citation>
    <scope>NUCLEOTIDE SEQUENCE [LARGE SCALE GENOMIC DNA]</scope>
    <source>
        <strain evidence="9 10">CCBAU10050</strain>
    </source>
</reference>
<dbReference type="EC" id="3.2.1.25" evidence="2"/>
<dbReference type="InterPro" id="IPR054593">
    <property type="entry name" value="Beta-mannosidase-like_N2"/>
</dbReference>
<comment type="catalytic activity">
    <reaction evidence="1">
        <text>Hydrolysis of terminal, non-reducing beta-D-mannose residues in beta-D-mannosides.</text>
        <dbReference type="EC" id="3.2.1.25"/>
    </reaction>
</comment>
<feature type="region of interest" description="Disordered" evidence="6">
    <location>
        <begin position="797"/>
        <end position="820"/>
    </location>
</feature>
<dbReference type="Pfam" id="PF17753">
    <property type="entry name" value="Ig_mannosidase"/>
    <property type="match status" value="1"/>
</dbReference>
<proteinExistence type="predicted"/>
<dbReference type="InterPro" id="IPR017853">
    <property type="entry name" value="GH"/>
</dbReference>
<dbReference type="AlphaFoldDB" id="A0A6M1S5E1"/>
<keyword evidence="10" id="KW-1185">Reference proteome</keyword>
<dbReference type="InterPro" id="IPR008979">
    <property type="entry name" value="Galactose-bd-like_sf"/>
</dbReference>
<keyword evidence="3 9" id="KW-0378">Hydrolase</keyword>
<evidence type="ECO:0000256" key="4">
    <source>
        <dbReference type="ARBA" id="ARBA00023180"/>
    </source>
</evidence>
<dbReference type="GO" id="GO:0006516">
    <property type="term" value="P:glycoprotein catabolic process"/>
    <property type="evidence" value="ECO:0007669"/>
    <property type="project" value="TreeGrafter"/>
</dbReference>
<dbReference type="InterPro" id="IPR041625">
    <property type="entry name" value="Beta-mannosidase_Ig"/>
</dbReference>
<dbReference type="InterPro" id="IPR036156">
    <property type="entry name" value="Beta-gal/glucu_dom_sf"/>
</dbReference>
<accession>A0A6M1S5E1</accession>
<dbReference type="Gene3D" id="2.60.120.260">
    <property type="entry name" value="Galactose-binding domain-like"/>
    <property type="match status" value="1"/>
</dbReference>